<keyword evidence="2" id="KW-1185">Reference proteome</keyword>
<evidence type="ECO:0000313" key="2">
    <source>
        <dbReference type="Proteomes" id="UP001234297"/>
    </source>
</evidence>
<dbReference type="EMBL" id="CM056819">
    <property type="protein sequence ID" value="KAJ8624054.1"/>
    <property type="molecule type" value="Genomic_DNA"/>
</dbReference>
<protein>
    <submittedName>
        <fullName evidence="1">Uncharacterized protein</fullName>
    </submittedName>
</protein>
<reference evidence="1 2" key="1">
    <citation type="journal article" date="2022" name="Hortic Res">
        <title>A haplotype resolved chromosomal level avocado genome allows analysis of novel avocado genes.</title>
        <authorList>
            <person name="Nath O."/>
            <person name="Fletcher S.J."/>
            <person name="Hayward A."/>
            <person name="Shaw L.M."/>
            <person name="Masouleh A.K."/>
            <person name="Furtado A."/>
            <person name="Henry R.J."/>
            <person name="Mitter N."/>
        </authorList>
    </citation>
    <scope>NUCLEOTIDE SEQUENCE [LARGE SCALE GENOMIC DNA]</scope>
    <source>
        <strain evidence="2">cv. Hass</strain>
    </source>
</reference>
<evidence type="ECO:0000313" key="1">
    <source>
        <dbReference type="EMBL" id="KAJ8624054.1"/>
    </source>
</evidence>
<proteinExistence type="predicted"/>
<name>A0ACC2KS70_PERAE</name>
<sequence>MKKQYTAWKKLLYQKGIGYNEDTHIVTMEPERWEEYLKANLDAKVFRTKPLQFPKEMAILFGRTMATGEAVWTPAFGMIPNDMLRMPSEKHNLSYSSNPMSPQSSNFQEEDQEIGLEDQLEEVRRKLPFHLDVRKTQGMMHWWLELTIFFLQLIPPSKLTVQLSLNALHL</sequence>
<accession>A0ACC2KS70</accession>
<dbReference type="Proteomes" id="UP001234297">
    <property type="component" value="Chromosome 11"/>
</dbReference>
<comment type="caution">
    <text evidence="1">The sequence shown here is derived from an EMBL/GenBank/DDBJ whole genome shotgun (WGS) entry which is preliminary data.</text>
</comment>
<gene>
    <name evidence="1" type="ORF">MRB53_032584</name>
</gene>
<organism evidence="1 2">
    <name type="scientific">Persea americana</name>
    <name type="common">Avocado</name>
    <dbReference type="NCBI Taxonomy" id="3435"/>
    <lineage>
        <taxon>Eukaryota</taxon>
        <taxon>Viridiplantae</taxon>
        <taxon>Streptophyta</taxon>
        <taxon>Embryophyta</taxon>
        <taxon>Tracheophyta</taxon>
        <taxon>Spermatophyta</taxon>
        <taxon>Magnoliopsida</taxon>
        <taxon>Magnoliidae</taxon>
        <taxon>Laurales</taxon>
        <taxon>Lauraceae</taxon>
        <taxon>Persea</taxon>
    </lineage>
</organism>